<dbReference type="Gene3D" id="3.20.20.70">
    <property type="entry name" value="Aldolase class I"/>
    <property type="match status" value="1"/>
</dbReference>
<dbReference type="PANTHER" id="PTHR37418">
    <property type="entry name" value="3-KETO-5-AMINOHEXANOATE CLEAVAGE ENZYME-RELATED"/>
    <property type="match status" value="1"/>
</dbReference>
<evidence type="ECO:0000313" key="6">
    <source>
        <dbReference type="EMBL" id="CAB4811559.1"/>
    </source>
</evidence>
<reference evidence="7" key="1">
    <citation type="submission" date="2020-05" db="EMBL/GenBank/DDBJ databases">
        <authorList>
            <person name="Chiriac C."/>
            <person name="Salcher M."/>
            <person name="Ghai R."/>
            <person name="Kavagutti S V."/>
        </authorList>
    </citation>
    <scope>NUCLEOTIDE SEQUENCE</scope>
</reference>
<evidence type="ECO:0000256" key="2">
    <source>
        <dbReference type="ARBA" id="ARBA00022679"/>
    </source>
</evidence>
<evidence type="ECO:0000256" key="4">
    <source>
        <dbReference type="ARBA" id="ARBA00022833"/>
    </source>
</evidence>
<dbReference type="EMBL" id="CAFBMH010000012">
    <property type="protein sequence ID" value="CAB4895502.1"/>
    <property type="molecule type" value="Genomic_DNA"/>
</dbReference>
<evidence type="ECO:0000313" key="8">
    <source>
        <dbReference type="EMBL" id="CAB4988265.1"/>
    </source>
</evidence>
<keyword evidence="2" id="KW-0808">Transferase</keyword>
<dbReference type="EMBL" id="CAFABA010000001">
    <property type="protein sequence ID" value="CAB4811559.1"/>
    <property type="molecule type" value="Genomic_DNA"/>
</dbReference>
<sequence length="299" mass="32319">MSTTPVIIEVALNGATSPQRNGTVPTSIDEIIEQGRACIELGATVVHTHLVQHGLPLDDTVEGYARCFDAWLEIDPNLLPMPTIASGPGIDGKLGHLDALGARGLLDIGFIDPGSINLGWAEPDGTPQGFAYINTYDEMNWAIEQAHRNSFAMHFAIFEPGFLRNVFAYWRLGRLTPGSFVKFYFGGDNGYMARGRGVSFGLPPTVTALDAYLEMMDLEGCPLPWFSAVPGGDLLATPVARATLERGGHLRVGLEDHFGDRQPSNVELMREAVALCETVGRPVATPRQAREILGMATKG</sequence>
<keyword evidence="3" id="KW-0479">Metal-binding</keyword>
<organism evidence="7">
    <name type="scientific">freshwater metagenome</name>
    <dbReference type="NCBI Taxonomy" id="449393"/>
    <lineage>
        <taxon>unclassified sequences</taxon>
        <taxon>metagenomes</taxon>
        <taxon>ecological metagenomes</taxon>
    </lineage>
</organism>
<dbReference type="Pfam" id="PF05853">
    <property type="entry name" value="BKACE"/>
    <property type="match status" value="1"/>
</dbReference>
<evidence type="ECO:0000256" key="3">
    <source>
        <dbReference type="ARBA" id="ARBA00022723"/>
    </source>
</evidence>
<dbReference type="GO" id="GO:0046872">
    <property type="term" value="F:metal ion binding"/>
    <property type="evidence" value="ECO:0007669"/>
    <property type="project" value="UniProtKB-KW"/>
</dbReference>
<dbReference type="PANTHER" id="PTHR37418:SF2">
    <property type="entry name" value="3-KETO-5-AMINOHEXANOATE CLEAVAGE ENZYME"/>
    <property type="match status" value="1"/>
</dbReference>
<proteinExistence type="predicted"/>
<dbReference type="EMBL" id="CAFBOS010000037">
    <property type="protein sequence ID" value="CAB4988265.1"/>
    <property type="molecule type" value="Genomic_DNA"/>
</dbReference>
<gene>
    <name evidence="5" type="ORF">UFOPK2754_02428</name>
    <name evidence="6" type="ORF">UFOPK3139_00019</name>
    <name evidence="7" type="ORF">UFOPK3543_00555</name>
    <name evidence="8" type="ORF">UFOPK3967_00828</name>
</gene>
<evidence type="ECO:0000313" key="5">
    <source>
        <dbReference type="EMBL" id="CAB4761204.1"/>
    </source>
</evidence>
<dbReference type="InterPro" id="IPR013785">
    <property type="entry name" value="Aldolase_TIM"/>
</dbReference>
<protein>
    <submittedName>
        <fullName evidence="7">Unannotated protein</fullName>
    </submittedName>
</protein>
<name>A0A6J7FIP6_9ZZZZ</name>
<dbReference type="EMBL" id="CAEZYR010000109">
    <property type="protein sequence ID" value="CAB4761204.1"/>
    <property type="molecule type" value="Genomic_DNA"/>
</dbReference>
<keyword evidence="4" id="KW-0862">Zinc</keyword>
<dbReference type="InterPro" id="IPR008567">
    <property type="entry name" value="BKACE"/>
</dbReference>
<comment type="cofactor">
    <cofactor evidence="1">
        <name>Zn(2+)</name>
        <dbReference type="ChEBI" id="CHEBI:29105"/>
    </cofactor>
</comment>
<dbReference type="AlphaFoldDB" id="A0A6J7FIP6"/>
<evidence type="ECO:0000256" key="1">
    <source>
        <dbReference type="ARBA" id="ARBA00001947"/>
    </source>
</evidence>
<accession>A0A6J7FIP6</accession>
<dbReference type="GO" id="GO:0043720">
    <property type="term" value="F:3-keto-5-aminohexanoate cleavage activity"/>
    <property type="evidence" value="ECO:0007669"/>
    <property type="project" value="InterPro"/>
</dbReference>
<evidence type="ECO:0000313" key="7">
    <source>
        <dbReference type="EMBL" id="CAB4895502.1"/>
    </source>
</evidence>